<evidence type="ECO:0000313" key="2">
    <source>
        <dbReference type="Proteomes" id="UP000022082"/>
    </source>
</evidence>
<organism evidence="1 2">
    <name type="scientific">Bacteroides fragilis str. S36L11</name>
    <dbReference type="NCBI Taxonomy" id="1339327"/>
    <lineage>
        <taxon>Bacteria</taxon>
        <taxon>Pseudomonadati</taxon>
        <taxon>Bacteroidota</taxon>
        <taxon>Bacteroidia</taxon>
        <taxon>Bacteroidales</taxon>
        <taxon>Bacteroidaceae</taxon>
        <taxon>Bacteroides</taxon>
    </lineage>
</organism>
<gene>
    <name evidence="1" type="ORF">M136_5447</name>
</gene>
<name>A0A015YFW9_BACFG</name>
<evidence type="ECO:0000313" key="1">
    <source>
        <dbReference type="EMBL" id="EXZ30827.1"/>
    </source>
</evidence>
<reference evidence="1 2" key="1">
    <citation type="submission" date="2014-02" db="EMBL/GenBank/DDBJ databases">
        <authorList>
            <person name="Sears C."/>
            <person name="Carroll K."/>
            <person name="Sack B.R."/>
            <person name="Qadri F."/>
            <person name="Myers L.L."/>
            <person name="Chung G.-T."/>
            <person name="Escheverria P."/>
            <person name="Fraser C.M."/>
            <person name="Sadzewicz L."/>
            <person name="Shefchek K.A."/>
            <person name="Tallon L."/>
            <person name="Das S.P."/>
            <person name="Daugherty S."/>
            <person name="Mongodin E.F."/>
        </authorList>
    </citation>
    <scope>NUCLEOTIDE SEQUENCE [LARGE SCALE GENOMIC DNA]</scope>
    <source>
        <strain evidence="1 2">S36L11</strain>
    </source>
</reference>
<dbReference type="EMBL" id="JGDJ01000116">
    <property type="protein sequence ID" value="EXZ30827.1"/>
    <property type="molecule type" value="Genomic_DNA"/>
</dbReference>
<protein>
    <submittedName>
        <fullName evidence="1">Uncharacterized protein</fullName>
    </submittedName>
</protein>
<dbReference type="PATRIC" id="fig|1339327.3.peg.656"/>
<sequence>MKIIAKQDSEGEILKQQNELLLGDYERAVASDCFQGTLEEFKEFREVGCWGITSMNRDDFSGFSPIPNELGCGVNGALGPLGTNSGSAFILVPSECKYCKVRSFPTLEQAECFVSENPRMTDVEIITECEFVKAWNDRFYPLNRL</sequence>
<proteinExistence type="predicted"/>
<comment type="caution">
    <text evidence="1">The sequence shown here is derived from an EMBL/GenBank/DDBJ whole genome shotgun (WGS) entry which is preliminary data.</text>
</comment>
<dbReference type="Proteomes" id="UP000022082">
    <property type="component" value="Unassembled WGS sequence"/>
</dbReference>
<dbReference type="RefSeq" id="WP_032558068.1">
    <property type="nucleotide sequence ID" value="NZ_JGDJ01000116.1"/>
</dbReference>
<accession>A0A015YFW9</accession>
<dbReference type="AlphaFoldDB" id="A0A015YFW9"/>